<reference evidence="1 2" key="1">
    <citation type="submission" date="2019-12" db="EMBL/GenBank/DDBJ databases">
        <title>Hymenobacter sp. HMF4947 Genome sequencing and assembly.</title>
        <authorList>
            <person name="Kang H."/>
            <person name="Cha I."/>
            <person name="Kim H."/>
            <person name="Joh K."/>
        </authorList>
    </citation>
    <scope>NUCLEOTIDE SEQUENCE [LARGE SCALE GENOMIC DNA]</scope>
    <source>
        <strain evidence="1 2">HMF4947</strain>
    </source>
</reference>
<dbReference type="Proteomes" id="UP000441336">
    <property type="component" value="Unassembled WGS sequence"/>
</dbReference>
<dbReference type="AlphaFoldDB" id="A0A7K1T903"/>
<evidence type="ECO:0000313" key="1">
    <source>
        <dbReference type="EMBL" id="MVN74878.1"/>
    </source>
</evidence>
<comment type="caution">
    <text evidence="1">The sequence shown here is derived from an EMBL/GenBank/DDBJ whole genome shotgun (WGS) entry which is preliminary data.</text>
</comment>
<evidence type="ECO:0000313" key="2">
    <source>
        <dbReference type="Proteomes" id="UP000441336"/>
    </source>
</evidence>
<organism evidence="1 2">
    <name type="scientific">Hymenobacter ginkgonis</name>
    <dbReference type="NCBI Taxonomy" id="2682976"/>
    <lineage>
        <taxon>Bacteria</taxon>
        <taxon>Pseudomonadati</taxon>
        <taxon>Bacteroidota</taxon>
        <taxon>Cytophagia</taxon>
        <taxon>Cytophagales</taxon>
        <taxon>Hymenobacteraceae</taxon>
        <taxon>Hymenobacter</taxon>
    </lineage>
</organism>
<accession>A0A7K1T903</accession>
<sequence>MDARPQRTSIGRVNVSKFVLPAPATFRDGLAPTLLAFFAQYAPGQNGATPLVLRVTNLEIGETPEPTASFIADFYAPQPDSSYKLVAHFAQTLSKRLGLFADATAKLNSTLGELLLNAALLGRDQATWLHSGINYPAAYVLATSTQPAEMLPVLNPGVQLRAGFYYSLPEFWYNQPGEPCQPEVESHPYYTAEWAGDREVKPYRRTTDNQRVLATDVWGFSDGQDFYLKRGASFYRLERRGQGFVFHGRIGDDPAYQAAASSRAAGQAYMTGWALAAAAAPSPSRRALFSLSPLTGGTSLDPAASSPPLAMRPAQLFVYRPRNAKGPVARIRLAPGQPLQELAAGDYLTLSPPADQALQVGTLLGTGLEANLSVMPTAEAPIYLEYRPVETSPLRQVATNEGTAALNRLVR</sequence>
<proteinExistence type="predicted"/>
<gene>
    <name evidence="1" type="ORF">GO988_00910</name>
</gene>
<name>A0A7K1T903_9BACT</name>
<protein>
    <submittedName>
        <fullName evidence="1">Uncharacterized protein</fullName>
    </submittedName>
</protein>
<dbReference type="EMBL" id="WQKZ01000001">
    <property type="protein sequence ID" value="MVN74878.1"/>
    <property type="molecule type" value="Genomic_DNA"/>
</dbReference>
<keyword evidence="2" id="KW-1185">Reference proteome</keyword>
<dbReference type="RefSeq" id="WP_157561657.1">
    <property type="nucleotide sequence ID" value="NZ_WQKZ01000001.1"/>
</dbReference>